<comment type="caution">
    <text evidence="2">The sequence shown here is derived from an EMBL/GenBank/DDBJ whole genome shotgun (WGS) entry which is preliminary data.</text>
</comment>
<proteinExistence type="predicted"/>
<dbReference type="RefSeq" id="XP_013266439.1">
    <property type="nucleotide sequence ID" value="XM_013410985.1"/>
</dbReference>
<evidence type="ECO:0000256" key="1">
    <source>
        <dbReference type="SAM" id="Phobius"/>
    </source>
</evidence>
<feature type="transmembrane region" description="Helical" evidence="1">
    <location>
        <begin position="182"/>
        <end position="203"/>
    </location>
</feature>
<feature type="transmembrane region" description="Helical" evidence="1">
    <location>
        <begin position="77"/>
        <end position="96"/>
    </location>
</feature>
<feature type="transmembrane region" description="Helical" evidence="1">
    <location>
        <begin position="117"/>
        <end position="140"/>
    </location>
</feature>
<dbReference type="OrthoDB" id="5279542at2759"/>
<keyword evidence="1" id="KW-0812">Transmembrane</keyword>
<evidence type="ECO:0000313" key="2">
    <source>
        <dbReference type="EMBL" id="KEF63849.1"/>
    </source>
</evidence>
<dbReference type="Proteomes" id="UP000027920">
    <property type="component" value="Unassembled WGS sequence"/>
</dbReference>
<feature type="transmembrane region" description="Helical" evidence="1">
    <location>
        <begin position="35"/>
        <end position="57"/>
    </location>
</feature>
<keyword evidence="1" id="KW-0472">Membrane</keyword>
<gene>
    <name evidence="2" type="ORF">A1O9_01827</name>
</gene>
<sequence length="242" mass="27191">TMLTKTLILSSTYPTELTPPGSLNSHHRYRRQITISLHVASLLTSLVAISLFAAAIPRWNANFFHNSGPNQGDWTDGFSLGPLSFAFLYHASVLIYDQVQQRRRQTPALPSLSRRSLIVHTAVTVLILTIMVPALFIAGYGSLFRFWRPAVRTQSGILVCNMLNVFARECEPVLYAVGSLQIGAIVCGTFLWVLHFMLLLLSLRDMRRQRLVKQLQKEKLAQYDSASERSVRVSSSRGQRSS</sequence>
<dbReference type="VEuPathDB" id="FungiDB:A1O9_01827"/>
<feature type="non-terminal residue" evidence="2">
    <location>
        <position position="242"/>
    </location>
</feature>
<dbReference type="GeneID" id="25276773"/>
<organism evidence="2 3">
    <name type="scientific">Exophiala aquamarina CBS 119918</name>
    <dbReference type="NCBI Taxonomy" id="1182545"/>
    <lineage>
        <taxon>Eukaryota</taxon>
        <taxon>Fungi</taxon>
        <taxon>Dikarya</taxon>
        <taxon>Ascomycota</taxon>
        <taxon>Pezizomycotina</taxon>
        <taxon>Eurotiomycetes</taxon>
        <taxon>Chaetothyriomycetidae</taxon>
        <taxon>Chaetothyriales</taxon>
        <taxon>Herpotrichiellaceae</taxon>
        <taxon>Exophiala</taxon>
    </lineage>
</organism>
<keyword evidence="3" id="KW-1185">Reference proteome</keyword>
<protein>
    <submittedName>
        <fullName evidence="2">Uncharacterized protein</fullName>
    </submittedName>
</protein>
<dbReference type="AlphaFoldDB" id="A0A072PUV6"/>
<name>A0A072PUV6_9EURO</name>
<reference evidence="2 3" key="1">
    <citation type="submission" date="2013-03" db="EMBL/GenBank/DDBJ databases">
        <title>The Genome Sequence of Exophiala aquamarina CBS 119918.</title>
        <authorList>
            <consortium name="The Broad Institute Genomics Platform"/>
            <person name="Cuomo C."/>
            <person name="de Hoog S."/>
            <person name="Gorbushina A."/>
            <person name="Walker B."/>
            <person name="Young S.K."/>
            <person name="Zeng Q."/>
            <person name="Gargeya S."/>
            <person name="Fitzgerald M."/>
            <person name="Haas B."/>
            <person name="Abouelleil A."/>
            <person name="Allen A.W."/>
            <person name="Alvarado L."/>
            <person name="Arachchi H.M."/>
            <person name="Berlin A.M."/>
            <person name="Chapman S.B."/>
            <person name="Gainer-Dewar J."/>
            <person name="Goldberg J."/>
            <person name="Griggs A."/>
            <person name="Gujja S."/>
            <person name="Hansen M."/>
            <person name="Howarth C."/>
            <person name="Imamovic A."/>
            <person name="Ireland A."/>
            <person name="Larimer J."/>
            <person name="McCowan C."/>
            <person name="Murphy C."/>
            <person name="Pearson M."/>
            <person name="Poon T.W."/>
            <person name="Priest M."/>
            <person name="Roberts A."/>
            <person name="Saif S."/>
            <person name="Shea T."/>
            <person name="Sisk P."/>
            <person name="Sykes S."/>
            <person name="Wortman J."/>
            <person name="Nusbaum C."/>
            <person name="Birren B."/>
        </authorList>
    </citation>
    <scope>NUCLEOTIDE SEQUENCE [LARGE SCALE GENOMIC DNA]</scope>
    <source>
        <strain evidence="2 3">CBS 119918</strain>
    </source>
</reference>
<evidence type="ECO:0000313" key="3">
    <source>
        <dbReference type="Proteomes" id="UP000027920"/>
    </source>
</evidence>
<dbReference type="EMBL" id="AMGV01000001">
    <property type="protein sequence ID" value="KEF63849.1"/>
    <property type="molecule type" value="Genomic_DNA"/>
</dbReference>
<accession>A0A072PUV6</accession>
<keyword evidence="1" id="KW-1133">Transmembrane helix</keyword>
<dbReference type="HOGENOM" id="CLU_073152_0_0_1"/>
<feature type="non-terminal residue" evidence="2">
    <location>
        <position position="1"/>
    </location>
</feature>